<organism evidence="9 10">
    <name type="scientific">Eiseniibacteriota bacterium</name>
    <dbReference type="NCBI Taxonomy" id="2212470"/>
    <lineage>
        <taxon>Bacteria</taxon>
        <taxon>Candidatus Eiseniibacteriota</taxon>
    </lineage>
</organism>
<dbReference type="GO" id="GO:0003954">
    <property type="term" value="F:NADH dehydrogenase activity"/>
    <property type="evidence" value="ECO:0007669"/>
    <property type="project" value="TreeGrafter"/>
</dbReference>
<evidence type="ECO:0000313" key="9">
    <source>
        <dbReference type="EMBL" id="TMQ60425.1"/>
    </source>
</evidence>
<feature type="transmembrane region" description="Helical" evidence="6">
    <location>
        <begin position="619"/>
        <end position="639"/>
    </location>
</feature>
<dbReference type="GO" id="GO:0042773">
    <property type="term" value="P:ATP synthesis coupled electron transport"/>
    <property type="evidence" value="ECO:0007669"/>
    <property type="project" value="InterPro"/>
</dbReference>
<evidence type="ECO:0000256" key="6">
    <source>
        <dbReference type="SAM" id="Phobius"/>
    </source>
</evidence>
<protein>
    <submittedName>
        <fullName evidence="9">NADH-quinone oxidoreductase subunit L</fullName>
    </submittedName>
</protein>
<feature type="transmembrane region" description="Helical" evidence="6">
    <location>
        <begin position="34"/>
        <end position="57"/>
    </location>
</feature>
<feature type="transmembrane region" description="Helical" evidence="6">
    <location>
        <begin position="381"/>
        <end position="401"/>
    </location>
</feature>
<name>A0A538T9W4_UNCEI</name>
<feature type="transmembrane region" description="Helical" evidence="6">
    <location>
        <begin position="120"/>
        <end position="137"/>
    </location>
</feature>
<feature type="transmembrane region" description="Helical" evidence="6">
    <location>
        <begin position="183"/>
        <end position="205"/>
    </location>
</feature>
<feature type="domain" description="NADH-Ubiquinone oxidoreductase (complex I) chain 5 N-terminal" evidence="8">
    <location>
        <begin position="71"/>
        <end position="121"/>
    </location>
</feature>
<proteinExistence type="predicted"/>
<keyword evidence="2 5" id="KW-0812">Transmembrane</keyword>
<feature type="transmembrane region" description="Helical" evidence="6">
    <location>
        <begin position="316"/>
        <end position="337"/>
    </location>
</feature>
<evidence type="ECO:0000256" key="3">
    <source>
        <dbReference type="ARBA" id="ARBA00022989"/>
    </source>
</evidence>
<feature type="transmembrane region" description="Helical" evidence="6">
    <location>
        <begin position="88"/>
        <end position="108"/>
    </location>
</feature>
<dbReference type="GO" id="GO:0048038">
    <property type="term" value="F:quinone binding"/>
    <property type="evidence" value="ECO:0007669"/>
    <property type="project" value="UniProtKB-KW"/>
</dbReference>
<evidence type="ECO:0000256" key="4">
    <source>
        <dbReference type="ARBA" id="ARBA00023136"/>
    </source>
</evidence>
<comment type="caution">
    <text evidence="9">The sequence shown here is derived from an EMBL/GenBank/DDBJ whole genome shotgun (WGS) entry which is preliminary data.</text>
</comment>
<dbReference type="Pfam" id="PF00662">
    <property type="entry name" value="Proton_antipo_N"/>
    <property type="match status" value="1"/>
</dbReference>
<dbReference type="PRINTS" id="PR01434">
    <property type="entry name" value="NADHDHGNASE5"/>
</dbReference>
<feature type="transmembrane region" description="Helical" evidence="6">
    <location>
        <begin position="413"/>
        <end position="433"/>
    </location>
</feature>
<dbReference type="GO" id="GO:0008137">
    <property type="term" value="F:NADH dehydrogenase (ubiquinone) activity"/>
    <property type="evidence" value="ECO:0007669"/>
    <property type="project" value="InterPro"/>
</dbReference>
<dbReference type="NCBIfam" id="TIGR01974">
    <property type="entry name" value="NDH_I_L"/>
    <property type="match status" value="1"/>
</dbReference>
<dbReference type="GO" id="GO:0012505">
    <property type="term" value="C:endomembrane system"/>
    <property type="evidence" value="ECO:0007669"/>
    <property type="project" value="UniProtKB-SubCell"/>
</dbReference>
<evidence type="ECO:0000259" key="8">
    <source>
        <dbReference type="Pfam" id="PF00662"/>
    </source>
</evidence>
<dbReference type="EMBL" id="VBOW01000014">
    <property type="protein sequence ID" value="TMQ60425.1"/>
    <property type="molecule type" value="Genomic_DNA"/>
</dbReference>
<gene>
    <name evidence="9" type="primary">nuoL</name>
    <name evidence="9" type="ORF">E6K76_01960</name>
</gene>
<sequence>MGLTLLWLVPLFPLLGAILNGVSAGKLPRKAVSAIGVGSVGLSFAIAIACFSELLALPPEARRVTQGLFTWVQSGDFHAEVRYALDPLGAVMMLVVTGVGFLIHVYSTGYMGHEQAYGRYFSYLNLFTFSMLTLVLADNFLLMFLGWEAVGLCSYLLIGFWYQRPAAAEAGKKAFIVNRIGDWGFLLGIFLIFVTFGTVDFATVFAQAPQRLAMGSALATTIALLLFLGATGKSAQLPLYVWLPDAMEGPTPVSALIHAATMVTAGVYMVARCHILYLLSPVALQTVAIVGALTALFAATIGLVQNDIKRVLAYSTISQLGYMFLGCGVGAFASGIFHLMTHAFFKALLFLGAGSVIHALSGEQNLWRMGGLRRHLRRTHITFLIGTLAIAGVFPLAGFFSKDEILYQTWLRGGPLLWCAGVVGAFLTAFYMFRLYFLTFHGPSRVPEGAKQHLHESPNSMTIPLMLLAVLSAIGGFVQVPLLAGGQRLDRFLEPVFADAADLTPAAHAANAAGAEAGLMAISLAVALVGIFVAYKFYVADPDLPRRLAEQMRGAYRLVFNKYWVDEMVDSWVVQPLYRGSVRLWERFDAAVIDGAVNGVGRQIERGAGLLRLAQVGYVQVYALILTLGAVVVIGYLALR</sequence>
<dbReference type="GO" id="GO:0016020">
    <property type="term" value="C:membrane"/>
    <property type="evidence" value="ECO:0007669"/>
    <property type="project" value="UniProtKB-SubCell"/>
</dbReference>
<evidence type="ECO:0000313" key="10">
    <source>
        <dbReference type="Proteomes" id="UP000316852"/>
    </source>
</evidence>
<dbReference type="InterPro" id="IPR003945">
    <property type="entry name" value="NU5C-like"/>
</dbReference>
<feature type="transmembrane region" description="Helical" evidence="6">
    <location>
        <begin position="252"/>
        <end position="270"/>
    </location>
</feature>
<reference evidence="9 10" key="1">
    <citation type="journal article" date="2019" name="Nat. Microbiol.">
        <title>Mediterranean grassland soil C-N compound turnover is dependent on rainfall and depth, and is mediated by genomically divergent microorganisms.</title>
        <authorList>
            <person name="Diamond S."/>
            <person name="Andeer P.F."/>
            <person name="Li Z."/>
            <person name="Crits-Christoph A."/>
            <person name="Burstein D."/>
            <person name="Anantharaman K."/>
            <person name="Lane K.R."/>
            <person name="Thomas B.C."/>
            <person name="Pan C."/>
            <person name="Northen T.R."/>
            <person name="Banfield J.F."/>
        </authorList>
    </citation>
    <scope>NUCLEOTIDE SEQUENCE [LARGE SCALE GENOMIC DNA]</scope>
    <source>
        <strain evidence="9">WS_6</strain>
    </source>
</reference>
<dbReference type="Gene3D" id="1.20.5.2700">
    <property type="match status" value="1"/>
</dbReference>
<feature type="domain" description="NADH:quinone oxidoreductase/Mrp antiporter transmembrane" evidence="7">
    <location>
        <begin position="137"/>
        <end position="428"/>
    </location>
</feature>
<dbReference type="PRINTS" id="PR01435">
    <property type="entry name" value="NPOXDRDTASE5"/>
</dbReference>
<feature type="transmembrane region" description="Helical" evidence="6">
    <location>
        <begin position="144"/>
        <end position="163"/>
    </location>
</feature>
<evidence type="ECO:0000256" key="5">
    <source>
        <dbReference type="RuleBase" id="RU000320"/>
    </source>
</evidence>
<evidence type="ECO:0000256" key="2">
    <source>
        <dbReference type="ARBA" id="ARBA00022692"/>
    </source>
</evidence>
<dbReference type="PANTHER" id="PTHR42829:SF2">
    <property type="entry name" value="NADH-UBIQUINONE OXIDOREDUCTASE CHAIN 5"/>
    <property type="match status" value="1"/>
</dbReference>
<feature type="transmembrane region" description="Helical" evidence="6">
    <location>
        <begin position="282"/>
        <end position="304"/>
    </location>
</feature>
<keyword evidence="4 6" id="KW-0472">Membrane</keyword>
<dbReference type="InterPro" id="IPR001750">
    <property type="entry name" value="ND/Mrp_TM"/>
</dbReference>
<keyword evidence="3 6" id="KW-1133">Transmembrane helix</keyword>
<feature type="transmembrane region" description="Helical" evidence="6">
    <location>
        <begin position="517"/>
        <end position="538"/>
    </location>
</feature>
<dbReference type="GO" id="GO:0015990">
    <property type="term" value="P:electron transport coupled proton transport"/>
    <property type="evidence" value="ECO:0007669"/>
    <property type="project" value="TreeGrafter"/>
</dbReference>
<feature type="transmembrane region" description="Helical" evidence="6">
    <location>
        <begin position="344"/>
        <end position="361"/>
    </location>
</feature>
<dbReference type="InterPro" id="IPR018393">
    <property type="entry name" value="NADHpl_OxRdtase_5_subgr"/>
</dbReference>
<feature type="transmembrane region" description="Helical" evidence="6">
    <location>
        <begin position="463"/>
        <end position="484"/>
    </location>
</feature>
<dbReference type="PANTHER" id="PTHR42829">
    <property type="entry name" value="NADH-UBIQUINONE OXIDOREDUCTASE CHAIN 5"/>
    <property type="match status" value="1"/>
</dbReference>
<comment type="subcellular location">
    <subcellularLocation>
        <location evidence="1">Endomembrane system</location>
        <topology evidence="1">Multi-pass membrane protein</topology>
    </subcellularLocation>
    <subcellularLocation>
        <location evidence="5">Membrane</location>
        <topology evidence="5">Multi-pass membrane protein</topology>
    </subcellularLocation>
</comment>
<feature type="transmembrane region" description="Helical" evidence="6">
    <location>
        <begin position="212"/>
        <end position="232"/>
    </location>
</feature>
<evidence type="ECO:0000256" key="1">
    <source>
        <dbReference type="ARBA" id="ARBA00004127"/>
    </source>
</evidence>
<dbReference type="AlphaFoldDB" id="A0A538T9W4"/>
<dbReference type="Proteomes" id="UP000316852">
    <property type="component" value="Unassembled WGS sequence"/>
</dbReference>
<accession>A0A538T9W4</accession>
<dbReference type="Pfam" id="PF00361">
    <property type="entry name" value="Proton_antipo_M"/>
    <property type="match status" value="1"/>
</dbReference>
<dbReference type="NCBIfam" id="NF005141">
    <property type="entry name" value="PRK06590.1"/>
    <property type="match status" value="1"/>
</dbReference>
<evidence type="ECO:0000259" key="7">
    <source>
        <dbReference type="Pfam" id="PF00361"/>
    </source>
</evidence>
<dbReference type="InterPro" id="IPR001516">
    <property type="entry name" value="Proton_antipo_N"/>
</dbReference>